<evidence type="ECO:0000256" key="7">
    <source>
        <dbReference type="ARBA" id="ARBA00023034"/>
    </source>
</evidence>
<evidence type="ECO:0000256" key="3">
    <source>
        <dbReference type="ARBA" id="ARBA00022679"/>
    </source>
</evidence>
<gene>
    <name evidence="12" type="primary">pip_0</name>
    <name evidence="12" type="ORF">FJT64_006278</name>
</gene>
<feature type="transmembrane region" description="Helical" evidence="11">
    <location>
        <begin position="52"/>
        <end position="70"/>
    </location>
</feature>
<dbReference type="GO" id="GO:0008146">
    <property type="term" value="F:sulfotransferase activity"/>
    <property type="evidence" value="ECO:0007669"/>
    <property type="project" value="InterPro"/>
</dbReference>
<sequence length="615" mass="70142">MSFGTRISDYIYNRVRWWLCSRGRSADTGTAMVKEVITHVVRRWRQLVPWRLSEMLALMLLTVTVFLFVHTNDLAAQLESAKQQQQRLALTGARSDGQSRDHRSPLALRADASSASGGGVRYKFQQTAPQFHFGQLNITGNAGKETLFFNRVPKVGSQSTMQLLKRLSYRNRFNFHKDHPQKVELINLNPPQEKRLCSLINIFRPPAVYVKHVCFLDFVKFTVIEASVSAINDRLEEPNAGRRHVAQPEQAIEPTEPVSTEGFDFGSYSDLQAELKTVREGVAKIKLPQDLVVGDSRAGVGKNDLPRFQVIQRYGYDPPIYFNMVRDPVERIISWYYYVRAPWYFVERKRAFPELELPDPNWLKKDYATCVEAGHAECSYEQGSVREDYGQLTEFFCGMERECTITKQCVLSNDWECRYIEGDKKDRVGDHRRMTGFFCGMEEDCSAFNSEVAMQKAKRNVEKYYAVVGVLEEMNKTLTVLEHYIPRFFAGASDIYQEEKRLSNVNKNSYKPPVAEYVKDIVRKNFTHEIEFYEFCKAAAAPAISRAGPAGKLTAACRRSSLTTGARRHDRPGQHSVSVCTCRCLEALGGRSGCDSARSNRRRSPQTARENAIGL</sequence>
<dbReference type="PANTHER" id="PTHR12129">
    <property type="entry name" value="HEPARAN SULFATE 2-O-SULFOTRANSFERASE"/>
    <property type="match status" value="1"/>
</dbReference>
<feature type="region of interest" description="Disordered" evidence="10">
    <location>
        <begin position="89"/>
        <end position="118"/>
    </location>
</feature>
<comment type="subcellular location">
    <subcellularLocation>
        <location evidence="1">Golgi apparatus membrane</location>
        <topology evidence="1">Single-pass type II membrane protein</topology>
    </subcellularLocation>
</comment>
<evidence type="ECO:0000256" key="11">
    <source>
        <dbReference type="SAM" id="Phobius"/>
    </source>
</evidence>
<evidence type="ECO:0000256" key="2">
    <source>
        <dbReference type="ARBA" id="ARBA00010569"/>
    </source>
</evidence>
<evidence type="ECO:0000313" key="13">
    <source>
        <dbReference type="Proteomes" id="UP000440578"/>
    </source>
</evidence>
<keyword evidence="8 11" id="KW-0472">Membrane</keyword>
<organism evidence="12 13">
    <name type="scientific">Amphibalanus amphitrite</name>
    <name type="common">Striped barnacle</name>
    <name type="synonym">Balanus amphitrite</name>
    <dbReference type="NCBI Taxonomy" id="1232801"/>
    <lineage>
        <taxon>Eukaryota</taxon>
        <taxon>Metazoa</taxon>
        <taxon>Ecdysozoa</taxon>
        <taxon>Arthropoda</taxon>
        <taxon>Crustacea</taxon>
        <taxon>Multicrustacea</taxon>
        <taxon>Cirripedia</taxon>
        <taxon>Thoracica</taxon>
        <taxon>Thoracicalcarea</taxon>
        <taxon>Balanomorpha</taxon>
        <taxon>Balanoidea</taxon>
        <taxon>Balanidae</taxon>
        <taxon>Amphibalaninae</taxon>
        <taxon>Amphibalanus</taxon>
    </lineage>
</organism>
<evidence type="ECO:0000256" key="1">
    <source>
        <dbReference type="ARBA" id="ARBA00004323"/>
    </source>
</evidence>
<keyword evidence="9" id="KW-0325">Glycoprotein</keyword>
<feature type="region of interest" description="Disordered" evidence="10">
    <location>
        <begin position="592"/>
        <end position="615"/>
    </location>
</feature>
<protein>
    <submittedName>
        <fullName evidence="12">Heparan sulfate 2-O-sulfotransferase pipe</fullName>
    </submittedName>
</protein>
<comment type="caution">
    <text evidence="12">The sequence shown here is derived from an EMBL/GenBank/DDBJ whole genome shotgun (WGS) entry which is preliminary data.</text>
</comment>
<keyword evidence="5" id="KW-0735">Signal-anchor</keyword>
<evidence type="ECO:0000256" key="8">
    <source>
        <dbReference type="ARBA" id="ARBA00023136"/>
    </source>
</evidence>
<dbReference type="SUPFAM" id="SSF52540">
    <property type="entry name" value="P-loop containing nucleoside triphosphate hydrolases"/>
    <property type="match status" value="1"/>
</dbReference>
<evidence type="ECO:0000256" key="6">
    <source>
        <dbReference type="ARBA" id="ARBA00022989"/>
    </source>
</evidence>
<dbReference type="Pfam" id="PF03567">
    <property type="entry name" value="Sulfotransfer_2"/>
    <property type="match status" value="1"/>
</dbReference>
<keyword evidence="3 12" id="KW-0808">Transferase</keyword>
<comment type="similarity">
    <text evidence="2">Belongs to the sulfotransferase 3 family.</text>
</comment>
<evidence type="ECO:0000313" key="12">
    <source>
        <dbReference type="EMBL" id="KAF0296222.1"/>
    </source>
</evidence>
<keyword evidence="7" id="KW-0333">Golgi apparatus</keyword>
<dbReference type="InterPro" id="IPR007734">
    <property type="entry name" value="Heparan_SO4_2-O-STrfase"/>
</dbReference>
<dbReference type="Proteomes" id="UP000440578">
    <property type="component" value="Unassembled WGS sequence"/>
</dbReference>
<dbReference type="GO" id="GO:0000139">
    <property type="term" value="C:Golgi membrane"/>
    <property type="evidence" value="ECO:0007669"/>
    <property type="project" value="UniProtKB-SubCell"/>
</dbReference>
<proteinExistence type="inferred from homology"/>
<reference evidence="12 13" key="1">
    <citation type="submission" date="2019-07" db="EMBL/GenBank/DDBJ databases">
        <title>Draft genome assembly of a fouling barnacle, Amphibalanus amphitrite (Darwin, 1854): The first reference genome for Thecostraca.</title>
        <authorList>
            <person name="Kim W."/>
        </authorList>
    </citation>
    <scope>NUCLEOTIDE SEQUENCE [LARGE SCALE GENOMIC DNA]</scope>
    <source>
        <strain evidence="12">SNU_AA5</strain>
        <tissue evidence="12">Soma without cirri and trophi</tissue>
    </source>
</reference>
<dbReference type="EMBL" id="VIIS01001578">
    <property type="protein sequence ID" value="KAF0296222.1"/>
    <property type="molecule type" value="Genomic_DNA"/>
</dbReference>
<evidence type="ECO:0000256" key="5">
    <source>
        <dbReference type="ARBA" id="ARBA00022968"/>
    </source>
</evidence>
<evidence type="ECO:0000256" key="9">
    <source>
        <dbReference type="ARBA" id="ARBA00023180"/>
    </source>
</evidence>
<dbReference type="PANTHER" id="PTHR12129:SF20">
    <property type="entry name" value="HEPARAN SULFATE 2-O-SULFOTRANSFERASE PIPE"/>
    <property type="match status" value="1"/>
</dbReference>
<dbReference type="OrthoDB" id="10019582at2759"/>
<evidence type="ECO:0000256" key="4">
    <source>
        <dbReference type="ARBA" id="ARBA00022692"/>
    </source>
</evidence>
<keyword evidence="13" id="KW-1185">Reference proteome</keyword>
<accession>A0A6A4VZG5</accession>
<dbReference type="InterPro" id="IPR005331">
    <property type="entry name" value="Sulfotransferase"/>
</dbReference>
<keyword evidence="4 11" id="KW-0812">Transmembrane</keyword>
<name>A0A6A4VZG5_AMPAM</name>
<keyword evidence="6 11" id="KW-1133">Transmembrane helix</keyword>
<evidence type="ECO:0000256" key="10">
    <source>
        <dbReference type="SAM" id="MobiDB-lite"/>
    </source>
</evidence>
<dbReference type="InterPro" id="IPR027417">
    <property type="entry name" value="P-loop_NTPase"/>
</dbReference>
<dbReference type="AlphaFoldDB" id="A0A6A4VZG5"/>
<dbReference type="Gene3D" id="3.40.50.300">
    <property type="entry name" value="P-loop containing nucleotide triphosphate hydrolases"/>
    <property type="match status" value="3"/>
</dbReference>